<evidence type="ECO:0000256" key="1">
    <source>
        <dbReference type="ARBA" id="ARBA00004196"/>
    </source>
</evidence>
<keyword evidence="2" id="KW-0201">Cytochrome c-type biogenesis</keyword>
<dbReference type="GO" id="GO:0030313">
    <property type="term" value="C:cell envelope"/>
    <property type="evidence" value="ECO:0007669"/>
    <property type="project" value="UniProtKB-SubCell"/>
</dbReference>
<dbReference type="GO" id="GO:0015036">
    <property type="term" value="F:disulfide oxidoreductase activity"/>
    <property type="evidence" value="ECO:0007669"/>
    <property type="project" value="UniProtKB-ARBA"/>
</dbReference>
<protein>
    <submittedName>
        <fullName evidence="6">Thiol-disulfide isomerase/thioredoxin</fullName>
    </submittedName>
</protein>
<evidence type="ECO:0000313" key="7">
    <source>
        <dbReference type="Proteomes" id="UP000538147"/>
    </source>
</evidence>
<dbReference type="GO" id="GO:0016853">
    <property type="term" value="F:isomerase activity"/>
    <property type="evidence" value="ECO:0007669"/>
    <property type="project" value="UniProtKB-KW"/>
</dbReference>
<dbReference type="GO" id="GO:0017004">
    <property type="term" value="P:cytochrome complex assembly"/>
    <property type="evidence" value="ECO:0007669"/>
    <property type="project" value="UniProtKB-KW"/>
</dbReference>
<dbReference type="InterPro" id="IPR013740">
    <property type="entry name" value="Redoxin"/>
</dbReference>
<keyword evidence="7" id="KW-1185">Reference proteome</keyword>
<gene>
    <name evidence="6" type="ORF">FHS79_000557</name>
</gene>
<sequence length="196" mass="20089">MTAKRLLMVAALVLSTSACGDGGDKGKTGAPQANPETAAAPKAAGDLMLNAIDRRAAGTAAPDVRLELPGEGETSLAKVIAGAGGKRVLVNLWATWCPPCLAEMPELDALAGDKADTLLVVPVSQDMEGWQAVNGFFAPGKFKVLTPVLDQPGSLGEALKVKGLPMSVLYGADGKEIWRVAGTPDWASAAIRAEVG</sequence>
<feature type="signal peptide" evidence="4">
    <location>
        <begin position="1"/>
        <end position="20"/>
    </location>
</feature>
<dbReference type="AlphaFoldDB" id="A0A841L608"/>
<dbReference type="InterPro" id="IPR050553">
    <property type="entry name" value="Thioredoxin_ResA/DsbE_sf"/>
</dbReference>
<dbReference type="SUPFAM" id="SSF52833">
    <property type="entry name" value="Thioredoxin-like"/>
    <property type="match status" value="1"/>
</dbReference>
<dbReference type="EMBL" id="JACIIV010000003">
    <property type="protein sequence ID" value="MBB6226403.1"/>
    <property type="molecule type" value="Genomic_DNA"/>
</dbReference>
<proteinExistence type="predicted"/>
<dbReference type="InterPro" id="IPR036249">
    <property type="entry name" value="Thioredoxin-like_sf"/>
</dbReference>
<dbReference type="PANTHER" id="PTHR42852">
    <property type="entry name" value="THIOL:DISULFIDE INTERCHANGE PROTEIN DSBE"/>
    <property type="match status" value="1"/>
</dbReference>
<feature type="domain" description="Thioredoxin" evidence="5">
    <location>
        <begin position="55"/>
        <end position="196"/>
    </location>
</feature>
<evidence type="ECO:0000313" key="6">
    <source>
        <dbReference type="EMBL" id="MBB6226403.1"/>
    </source>
</evidence>
<dbReference type="CDD" id="cd02966">
    <property type="entry name" value="TlpA_like_family"/>
    <property type="match status" value="1"/>
</dbReference>
<feature type="chain" id="PRO_5032871947" evidence="4">
    <location>
        <begin position="21"/>
        <end position="196"/>
    </location>
</feature>
<dbReference type="Pfam" id="PF08534">
    <property type="entry name" value="Redoxin"/>
    <property type="match status" value="1"/>
</dbReference>
<evidence type="ECO:0000256" key="3">
    <source>
        <dbReference type="ARBA" id="ARBA00023284"/>
    </source>
</evidence>
<evidence type="ECO:0000259" key="5">
    <source>
        <dbReference type="PROSITE" id="PS51352"/>
    </source>
</evidence>
<dbReference type="InterPro" id="IPR013766">
    <property type="entry name" value="Thioredoxin_domain"/>
</dbReference>
<dbReference type="PANTHER" id="PTHR42852:SF13">
    <property type="entry name" value="PROTEIN DIPZ"/>
    <property type="match status" value="1"/>
</dbReference>
<dbReference type="Gene3D" id="3.40.30.10">
    <property type="entry name" value="Glutaredoxin"/>
    <property type="match status" value="1"/>
</dbReference>
<comment type="subcellular location">
    <subcellularLocation>
        <location evidence="1">Cell envelope</location>
    </subcellularLocation>
</comment>
<comment type="caution">
    <text evidence="6">The sequence shown here is derived from an EMBL/GenBank/DDBJ whole genome shotgun (WGS) entry which is preliminary data.</text>
</comment>
<dbReference type="PROSITE" id="PS51352">
    <property type="entry name" value="THIOREDOXIN_2"/>
    <property type="match status" value="1"/>
</dbReference>
<keyword evidence="4" id="KW-0732">Signal</keyword>
<accession>A0A841L608</accession>
<reference evidence="6 7" key="1">
    <citation type="submission" date="2020-08" db="EMBL/GenBank/DDBJ databases">
        <title>Genomic Encyclopedia of Type Strains, Phase IV (KMG-IV): sequencing the most valuable type-strain genomes for metagenomic binning, comparative biology and taxonomic classification.</title>
        <authorList>
            <person name="Goeker M."/>
        </authorList>
    </citation>
    <scope>NUCLEOTIDE SEQUENCE [LARGE SCALE GENOMIC DNA]</scope>
    <source>
        <strain evidence="6 7">DSM 102189</strain>
    </source>
</reference>
<dbReference type="RefSeq" id="WP_184195024.1">
    <property type="nucleotide sequence ID" value="NZ_JACIIV010000003.1"/>
</dbReference>
<dbReference type="PROSITE" id="PS00194">
    <property type="entry name" value="THIOREDOXIN_1"/>
    <property type="match status" value="1"/>
</dbReference>
<evidence type="ECO:0000256" key="4">
    <source>
        <dbReference type="SAM" id="SignalP"/>
    </source>
</evidence>
<dbReference type="Proteomes" id="UP000538147">
    <property type="component" value="Unassembled WGS sequence"/>
</dbReference>
<dbReference type="InterPro" id="IPR017937">
    <property type="entry name" value="Thioredoxin_CS"/>
</dbReference>
<name>A0A841L608_9SPHN</name>
<keyword evidence="3" id="KW-0676">Redox-active center</keyword>
<evidence type="ECO:0000256" key="2">
    <source>
        <dbReference type="ARBA" id="ARBA00022748"/>
    </source>
</evidence>
<organism evidence="6 7">
    <name type="scientific">Polymorphobacter multimanifer</name>
    <dbReference type="NCBI Taxonomy" id="1070431"/>
    <lineage>
        <taxon>Bacteria</taxon>
        <taxon>Pseudomonadati</taxon>
        <taxon>Pseudomonadota</taxon>
        <taxon>Alphaproteobacteria</taxon>
        <taxon>Sphingomonadales</taxon>
        <taxon>Sphingosinicellaceae</taxon>
        <taxon>Polymorphobacter</taxon>
    </lineage>
</organism>
<dbReference type="PROSITE" id="PS51257">
    <property type="entry name" value="PROKAR_LIPOPROTEIN"/>
    <property type="match status" value="1"/>
</dbReference>
<keyword evidence="6" id="KW-0413">Isomerase</keyword>